<proteinExistence type="inferred from homology"/>
<comment type="subcellular location">
    <subcellularLocation>
        <location evidence="1">Cytoplasm</location>
        <location evidence="1">Cytoplasmic ribonucleoprotein granule</location>
    </subcellularLocation>
</comment>
<keyword evidence="9" id="KW-0694">RNA-binding</keyword>
<dbReference type="InterPro" id="IPR027417">
    <property type="entry name" value="P-loop_NTPase"/>
</dbReference>
<feature type="compositionally biased region" description="Basic and acidic residues" evidence="12">
    <location>
        <begin position="1032"/>
        <end position="1048"/>
    </location>
</feature>
<dbReference type="SUPFAM" id="SSF52540">
    <property type="entry name" value="P-loop containing nucleoside triphosphate hydrolases"/>
    <property type="match status" value="1"/>
</dbReference>
<dbReference type="EMBL" id="JBDFQZ010000014">
    <property type="protein sequence ID" value="KAK9664321.1"/>
    <property type="molecule type" value="Genomic_DNA"/>
</dbReference>
<dbReference type="CDD" id="cd18808">
    <property type="entry name" value="SF1_C_Upf1"/>
    <property type="match status" value="1"/>
</dbReference>
<accession>A0AAW1GH54</accession>
<dbReference type="PANTHER" id="PTHR45418:SF1">
    <property type="entry name" value="CANCER_TESTIS ANTIGEN 55"/>
    <property type="match status" value="1"/>
</dbReference>
<evidence type="ECO:0000259" key="15">
    <source>
        <dbReference type="Pfam" id="PF21634"/>
    </source>
</evidence>
<dbReference type="EMBL" id="JBDFQZ010000014">
    <property type="protein sequence ID" value="KAK9664323.1"/>
    <property type="molecule type" value="Genomic_DNA"/>
</dbReference>
<feature type="domain" description="DNA2/NAM7 helicase helicase" evidence="13">
    <location>
        <begin position="387"/>
        <end position="478"/>
    </location>
</feature>
<dbReference type="GO" id="GO:0016787">
    <property type="term" value="F:hydrolase activity"/>
    <property type="evidence" value="ECO:0007669"/>
    <property type="project" value="UniProtKB-KW"/>
</dbReference>
<feature type="region of interest" description="Disordered" evidence="12">
    <location>
        <begin position="812"/>
        <end position="1049"/>
    </location>
</feature>
<keyword evidence="7" id="KW-0347">Helicase</keyword>
<feature type="domain" description="DNA2/NAM7 helicase-like C-terminal" evidence="14">
    <location>
        <begin position="585"/>
        <end position="785"/>
    </location>
</feature>
<gene>
    <name evidence="16" type="ORF">RND81_14G033300</name>
</gene>
<evidence type="ECO:0000313" key="16">
    <source>
        <dbReference type="EMBL" id="KAK9664323.1"/>
    </source>
</evidence>
<evidence type="ECO:0000256" key="2">
    <source>
        <dbReference type="ARBA" id="ARBA00005601"/>
    </source>
</evidence>
<dbReference type="CDD" id="cd18038">
    <property type="entry name" value="DEXXQc_Helz-like"/>
    <property type="match status" value="1"/>
</dbReference>
<evidence type="ECO:0000256" key="12">
    <source>
        <dbReference type="SAM" id="MobiDB-lite"/>
    </source>
</evidence>
<feature type="compositionally biased region" description="Basic and acidic residues" evidence="12">
    <location>
        <begin position="1080"/>
        <end position="1092"/>
    </location>
</feature>
<feature type="compositionally biased region" description="Polar residues" evidence="12">
    <location>
        <begin position="940"/>
        <end position="959"/>
    </location>
</feature>
<sequence>MSVYGDKSDDEYSVIGDKGEMGFIDYGDDKSVCSYNPSEEGPVVVSVPFPFIQQKPQSVTVDEVSTNAITIENTTTESVELWRIHIYASNPEDCFTLSLMEPSKPGFVGLSSLEDRVLQPRKTLTVWLSCKPKDIGMHTCIVHFDVGDDMIERVVFVLAEDNISKALASKKPYQRGRKKSQFVVESYVNGVRPSRPSNRNFRFRLPIYAIPKDIRGIIESKQLPDAILDGLSKKNYVPYFRSLLIMEELRLEEDIRAYDMENVTMKSRGRQFLILEVLGLAERRPSLVHGDSVFARLASNGDSSVYEGCIHRVEADQVYLKFADDFHHRHHDNNYYNIRFMYSRVNMRRLYHATEAAEGLHVDFLFPSESAVKRQIKPTTITPITGNLNEEQLNAVQMILGCKGGVPYLINGPPGTGKTMTLVEAVLQLYTTRKLSRILICASSNSAADHILDKILNKKAIQLQEKDIFRLNASSRPFEDMNPKYLPFCFYDEGLFRCPPVKALLSYRIIITTYMSSSLLHAEGLKRGYFSHIILDEAGQASEPETMVPISNLCQKDTVIVLAGDPKQLGPVIFSPDAKRYGLVKSYLERLFECELYSEGDEGYVTTLQRNYRSHPDILQLPSELFYCGQLIACHEALESVPWADLLQNKEFPILFSGVQAYDEREGDNPSWFNRTEASMVVKLIKKLTARNVSEDTIGVITPYRQQVAKIRMALDDAGISNVKIGSVEQFQGQEREVIIISTVRSTIKHDEFDRIHYLGFLSNPKRFNVAITRARSLLVIIGNPHIICKDHNWEKLLWRCVDNNSYEGCSLPERQVSNYDNPAEGWSDVREQETEDWSGAANQETQWGWSDSAEQGPQGGWSDVPEQEIKGGWSNAPEQETQGGWSDGPDEAKKEGWSDGVTEETQCGLSDPVEQGTQEGWSDGPDQAIKDRWSDDATQETQGEQSDPVAQSRQGQRSDSLDQARKEGWSDGVDQGGRSDSVEQGGRRELSYAREQTIKGSNGGDKGTRWGCSVPGERGSGLRGQGSGAAAKERMPGRFNGAERGRNGECYALDRGSKVVEAEAEQAQVSSWGENFPEPVKDEDQWSDGWK</sequence>
<evidence type="ECO:0000256" key="3">
    <source>
        <dbReference type="ARBA" id="ARBA00012552"/>
    </source>
</evidence>
<dbReference type="Proteomes" id="UP001443914">
    <property type="component" value="Unassembled WGS sequence"/>
</dbReference>
<evidence type="ECO:0000256" key="10">
    <source>
        <dbReference type="ARBA" id="ARBA00023158"/>
    </source>
</evidence>
<feature type="domain" description="Helicase MOV-10-like beta-barrel" evidence="15">
    <location>
        <begin position="258"/>
        <end position="340"/>
    </location>
</feature>
<dbReference type="Pfam" id="PF21634">
    <property type="entry name" value="MOV-10_beta-barrel"/>
    <property type="match status" value="1"/>
</dbReference>
<evidence type="ECO:0000259" key="14">
    <source>
        <dbReference type="Pfam" id="PF13087"/>
    </source>
</evidence>
<evidence type="ECO:0000256" key="8">
    <source>
        <dbReference type="ARBA" id="ARBA00022840"/>
    </source>
</evidence>
<keyword evidence="6" id="KW-0378">Hydrolase</keyword>
<dbReference type="PANTHER" id="PTHR45418">
    <property type="entry name" value="CANCER/TESTIS ANTIGEN 55"/>
    <property type="match status" value="1"/>
</dbReference>
<dbReference type="Pfam" id="PF13087">
    <property type="entry name" value="AAA_12"/>
    <property type="match status" value="1"/>
</dbReference>
<feature type="compositionally biased region" description="Polar residues" evidence="12">
    <location>
        <begin position="841"/>
        <end position="856"/>
    </location>
</feature>
<keyword evidence="8" id="KW-0067">ATP-binding</keyword>
<evidence type="ECO:0000256" key="1">
    <source>
        <dbReference type="ARBA" id="ARBA00004331"/>
    </source>
</evidence>
<dbReference type="FunFam" id="3.40.50.300:FF:001468">
    <property type="entry name" value="Probable RNA helicase SDE3"/>
    <property type="match status" value="1"/>
</dbReference>
<evidence type="ECO:0000256" key="7">
    <source>
        <dbReference type="ARBA" id="ARBA00022806"/>
    </source>
</evidence>
<dbReference type="GO" id="GO:0005524">
    <property type="term" value="F:ATP binding"/>
    <property type="evidence" value="ECO:0007669"/>
    <property type="project" value="UniProtKB-KW"/>
</dbReference>
<keyword evidence="10" id="KW-0943">RNA-mediated gene silencing</keyword>
<evidence type="ECO:0000256" key="5">
    <source>
        <dbReference type="ARBA" id="ARBA00022741"/>
    </source>
</evidence>
<dbReference type="GO" id="GO:0036464">
    <property type="term" value="C:cytoplasmic ribonucleoprotein granule"/>
    <property type="evidence" value="ECO:0007669"/>
    <property type="project" value="UniProtKB-SubCell"/>
</dbReference>
<feature type="compositionally biased region" description="Gly residues" evidence="12">
    <location>
        <begin position="1019"/>
        <end position="1028"/>
    </location>
</feature>
<evidence type="ECO:0000256" key="4">
    <source>
        <dbReference type="ARBA" id="ARBA00022490"/>
    </source>
</evidence>
<feature type="compositionally biased region" description="Basic and acidic residues" evidence="12">
    <location>
        <begin position="960"/>
        <end position="970"/>
    </location>
</feature>
<protein>
    <recommendedName>
        <fullName evidence="3">RNA helicase</fullName>
        <ecNumber evidence="3">3.6.4.13</ecNumber>
    </recommendedName>
</protein>
<evidence type="ECO:0000256" key="6">
    <source>
        <dbReference type="ARBA" id="ARBA00022801"/>
    </source>
</evidence>
<feature type="region of interest" description="Disordered" evidence="12">
    <location>
        <begin position="1065"/>
        <end position="1092"/>
    </location>
</feature>
<dbReference type="GO" id="GO:0031047">
    <property type="term" value="P:regulatory ncRNA-mediated gene silencing"/>
    <property type="evidence" value="ECO:0007669"/>
    <property type="project" value="UniProtKB-KW"/>
</dbReference>
<dbReference type="InterPro" id="IPR049080">
    <property type="entry name" value="MOV-10-like_beta-barrel"/>
</dbReference>
<dbReference type="GO" id="GO:0032574">
    <property type="term" value="F:5'-3' RNA helicase activity"/>
    <property type="evidence" value="ECO:0007669"/>
    <property type="project" value="InterPro"/>
</dbReference>
<evidence type="ECO:0000256" key="11">
    <source>
        <dbReference type="ARBA" id="ARBA00047984"/>
    </source>
</evidence>
<dbReference type="Pfam" id="PF13086">
    <property type="entry name" value="AAA_11"/>
    <property type="match status" value="2"/>
</dbReference>
<evidence type="ECO:0000313" key="17">
    <source>
        <dbReference type="Proteomes" id="UP001443914"/>
    </source>
</evidence>
<dbReference type="InterPro" id="IPR047187">
    <property type="entry name" value="SF1_C_Upf1"/>
</dbReference>
<dbReference type="InterPro" id="IPR041679">
    <property type="entry name" value="DNA2/NAM7-like_C"/>
</dbReference>
<comment type="catalytic activity">
    <reaction evidence="11">
        <text>ATP + H2O = ADP + phosphate + H(+)</text>
        <dbReference type="Rhea" id="RHEA:13065"/>
        <dbReference type="ChEBI" id="CHEBI:15377"/>
        <dbReference type="ChEBI" id="CHEBI:15378"/>
        <dbReference type="ChEBI" id="CHEBI:30616"/>
        <dbReference type="ChEBI" id="CHEBI:43474"/>
        <dbReference type="ChEBI" id="CHEBI:456216"/>
        <dbReference type="EC" id="3.6.4.13"/>
    </reaction>
</comment>
<feature type="domain" description="DNA2/NAM7 helicase helicase" evidence="13">
    <location>
        <begin position="503"/>
        <end position="575"/>
    </location>
</feature>
<comment type="caution">
    <text evidence="16">The sequence shown here is derived from an EMBL/GenBank/DDBJ whole genome shotgun (WGS) entry which is preliminary data.</text>
</comment>
<dbReference type="AlphaFoldDB" id="A0AAW1GH54"/>
<reference evidence="16 17" key="1">
    <citation type="submission" date="2024-03" db="EMBL/GenBank/DDBJ databases">
        <title>WGS assembly of Saponaria officinalis var. Norfolk2.</title>
        <authorList>
            <person name="Jenkins J."/>
            <person name="Shu S."/>
            <person name="Grimwood J."/>
            <person name="Barry K."/>
            <person name="Goodstein D."/>
            <person name="Schmutz J."/>
            <person name="Leebens-Mack J."/>
            <person name="Osbourn A."/>
        </authorList>
    </citation>
    <scope>NUCLEOTIDE SEQUENCE [LARGE SCALE GENOMIC DNA]</scope>
    <source>
        <strain evidence="17">cv. Norfolk2</strain>
        <strain evidence="16">JIC</strain>
        <tissue evidence="16">Leaf</tissue>
    </source>
</reference>
<keyword evidence="17" id="KW-1185">Reference proteome</keyword>
<keyword evidence="4" id="KW-0963">Cytoplasm</keyword>
<organism evidence="16 17">
    <name type="scientific">Saponaria officinalis</name>
    <name type="common">Common soapwort</name>
    <name type="synonym">Lychnis saponaria</name>
    <dbReference type="NCBI Taxonomy" id="3572"/>
    <lineage>
        <taxon>Eukaryota</taxon>
        <taxon>Viridiplantae</taxon>
        <taxon>Streptophyta</taxon>
        <taxon>Embryophyta</taxon>
        <taxon>Tracheophyta</taxon>
        <taxon>Spermatophyta</taxon>
        <taxon>Magnoliopsida</taxon>
        <taxon>eudicotyledons</taxon>
        <taxon>Gunneridae</taxon>
        <taxon>Pentapetalae</taxon>
        <taxon>Caryophyllales</taxon>
        <taxon>Caryophyllaceae</taxon>
        <taxon>Caryophylleae</taxon>
        <taxon>Saponaria</taxon>
    </lineage>
</organism>
<evidence type="ECO:0000256" key="9">
    <source>
        <dbReference type="ARBA" id="ARBA00022884"/>
    </source>
</evidence>
<name>A0AAW1GH54_SAPOF</name>
<keyword evidence="5" id="KW-0547">Nucleotide-binding</keyword>
<comment type="similarity">
    <text evidence="2">Belongs to the DNA2/NAM7 helicase family. SDE3 subfamily.</text>
</comment>
<dbReference type="GO" id="GO:0003723">
    <property type="term" value="F:RNA binding"/>
    <property type="evidence" value="ECO:0007669"/>
    <property type="project" value="UniProtKB-KW"/>
</dbReference>
<dbReference type="FunFam" id="3.40.50.300:FF:000608">
    <property type="entry name" value="Mov10 RISC complex RNA helicase"/>
    <property type="match status" value="1"/>
</dbReference>
<dbReference type="InterPro" id="IPR041677">
    <property type="entry name" value="DNA2/NAM7_AAA_11"/>
</dbReference>
<evidence type="ECO:0000259" key="13">
    <source>
        <dbReference type="Pfam" id="PF13086"/>
    </source>
</evidence>
<dbReference type="Gene3D" id="3.40.50.300">
    <property type="entry name" value="P-loop containing nucleotide triphosphate hydrolases"/>
    <property type="match status" value="2"/>
</dbReference>
<dbReference type="InterPro" id="IPR026122">
    <property type="entry name" value="MOV-10/SDE3_DEXXQ/H-box"/>
</dbReference>
<dbReference type="EC" id="3.6.4.13" evidence="3"/>